<protein>
    <submittedName>
        <fullName evidence="1">Tubulin folding cofactor C</fullName>
    </submittedName>
</protein>
<organism evidence="1 2">
    <name type="scientific">Melia azedarach</name>
    <name type="common">Chinaberry tree</name>
    <dbReference type="NCBI Taxonomy" id="155640"/>
    <lineage>
        <taxon>Eukaryota</taxon>
        <taxon>Viridiplantae</taxon>
        <taxon>Streptophyta</taxon>
        <taxon>Embryophyta</taxon>
        <taxon>Tracheophyta</taxon>
        <taxon>Spermatophyta</taxon>
        <taxon>Magnoliopsida</taxon>
        <taxon>eudicotyledons</taxon>
        <taxon>Gunneridae</taxon>
        <taxon>Pentapetalae</taxon>
        <taxon>rosids</taxon>
        <taxon>malvids</taxon>
        <taxon>Sapindales</taxon>
        <taxon>Meliaceae</taxon>
        <taxon>Melia</taxon>
    </lineage>
</organism>
<proteinExistence type="predicted"/>
<evidence type="ECO:0000313" key="1">
    <source>
        <dbReference type="EMBL" id="KAJ4713660.1"/>
    </source>
</evidence>
<dbReference type="EMBL" id="CM051401">
    <property type="protein sequence ID" value="KAJ4713660.1"/>
    <property type="molecule type" value="Genomic_DNA"/>
</dbReference>
<name>A0ACC1XR14_MELAZ</name>
<sequence>MLERLAARHETLLETGKSDSPDSSSTSAFFSRFNDLKKSITSQIESAADPSRLPDVSSSISDLENLVAENSYALPSYEVRSSLKTISGLNQNFDNLSANFPVRDWPGLRDKENQVLVKNSQGTEIGEFTITGLDSCEAKLIGCVNALFIDRLKNCKVYAGPVMGSILIEEEENCVLVLASHQIRIHFAKRSDFYLRVRSRPIIEDSNEVRFAPYCLKYERIEKVLGSSRFE</sequence>
<keyword evidence="2" id="KW-1185">Reference proteome</keyword>
<accession>A0ACC1XR14</accession>
<gene>
    <name evidence="1" type="ORF">OWV82_015717</name>
</gene>
<reference evidence="1 2" key="1">
    <citation type="journal article" date="2023" name="Science">
        <title>Complex scaffold remodeling in plant triterpene biosynthesis.</title>
        <authorList>
            <person name="De La Pena R."/>
            <person name="Hodgson H."/>
            <person name="Liu J.C."/>
            <person name="Stephenson M.J."/>
            <person name="Martin A.C."/>
            <person name="Owen C."/>
            <person name="Harkess A."/>
            <person name="Leebens-Mack J."/>
            <person name="Jimenez L.E."/>
            <person name="Osbourn A."/>
            <person name="Sattely E.S."/>
        </authorList>
    </citation>
    <scope>NUCLEOTIDE SEQUENCE [LARGE SCALE GENOMIC DNA]</scope>
    <source>
        <strain evidence="2">cv. JPN11</strain>
        <tissue evidence="1">Leaf</tissue>
    </source>
</reference>
<comment type="caution">
    <text evidence="1">The sequence shown here is derived from an EMBL/GenBank/DDBJ whole genome shotgun (WGS) entry which is preliminary data.</text>
</comment>
<evidence type="ECO:0000313" key="2">
    <source>
        <dbReference type="Proteomes" id="UP001164539"/>
    </source>
</evidence>
<dbReference type="Proteomes" id="UP001164539">
    <property type="component" value="Chromosome 8"/>
</dbReference>